<keyword evidence="3" id="KW-1185">Reference proteome</keyword>
<reference evidence="2 3" key="1">
    <citation type="submission" date="2020-08" db="EMBL/GenBank/DDBJ databases">
        <title>Genomic Encyclopedia of Type Strains, Phase IV (KMG-IV): sequencing the most valuable type-strain genomes for metagenomic binning, comparative biology and taxonomic classification.</title>
        <authorList>
            <person name="Goeker M."/>
        </authorList>
    </citation>
    <scope>NUCLEOTIDE SEQUENCE [LARGE SCALE GENOMIC DNA]</scope>
    <source>
        <strain evidence="2 3">DSM 23562</strain>
    </source>
</reference>
<comment type="caution">
    <text evidence="2">The sequence shown here is derived from an EMBL/GenBank/DDBJ whole genome shotgun (WGS) entry which is preliminary data.</text>
</comment>
<keyword evidence="1" id="KW-0472">Membrane</keyword>
<keyword evidence="1" id="KW-0812">Transmembrane</keyword>
<feature type="transmembrane region" description="Helical" evidence="1">
    <location>
        <begin position="12"/>
        <end position="33"/>
    </location>
</feature>
<protein>
    <submittedName>
        <fullName evidence="2">Intracellular septation protein A</fullName>
    </submittedName>
</protein>
<organism evidence="2 3">
    <name type="scientific">Armatimonas rosea</name>
    <dbReference type="NCBI Taxonomy" id="685828"/>
    <lineage>
        <taxon>Bacteria</taxon>
        <taxon>Bacillati</taxon>
        <taxon>Armatimonadota</taxon>
        <taxon>Armatimonadia</taxon>
        <taxon>Armatimonadales</taxon>
        <taxon>Armatimonadaceae</taxon>
        <taxon>Armatimonas</taxon>
    </lineage>
</organism>
<evidence type="ECO:0000313" key="2">
    <source>
        <dbReference type="EMBL" id="MBB6049482.1"/>
    </source>
</evidence>
<dbReference type="RefSeq" id="WP_184193083.1">
    <property type="nucleotide sequence ID" value="NZ_JACHGW010000001.1"/>
</dbReference>
<dbReference type="Proteomes" id="UP000520814">
    <property type="component" value="Unassembled WGS sequence"/>
</dbReference>
<gene>
    <name evidence="2" type="ORF">HNQ39_001244</name>
</gene>
<feature type="transmembrane region" description="Helical" evidence="1">
    <location>
        <begin position="39"/>
        <end position="61"/>
    </location>
</feature>
<dbReference type="AlphaFoldDB" id="A0A7W9SMR1"/>
<keyword evidence="1" id="KW-1133">Transmembrane helix</keyword>
<name>A0A7W9SMR1_ARMRO</name>
<proteinExistence type="predicted"/>
<dbReference type="EMBL" id="JACHGW010000001">
    <property type="protein sequence ID" value="MBB6049482.1"/>
    <property type="molecule type" value="Genomic_DNA"/>
</dbReference>
<sequence length="80" mass="9074">MPKRAEPITDPADLLHLLGRFFLCLVANIMVVYSLVQKSWVSVGVLAAGSLFLHRSTIVLWKKLSAERQQKLAEREAQRQ</sequence>
<evidence type="ECO:0000256" key="1">
    <source>
        <dbReference type="SAM" id="Phobius"/>
    </source>
</evidence>
<evidence type="ECO:0000313" key="3">
    <source>
        <dbReference type="Proteomes" id="UP000520814"/>
    </source>
</evidence>
<accession>A0A7W9SMR1</accession>